<name>A0A5N5G5Q7_9ROSA</name>
<protein>
    <submittedName>
        <fullName evidence="1">Cellulose synthase-like protein G3</fullName>
    </submittedName>
</protein>
<sequence>MTNGAVFTTFIGGSLYGSAVHMNMSNAGTSNSCTTPFRFFVTVYWSVFQKIYCVVVNMKARIESETRKVRVMKKDVAVVKLRRESERL</sequence>
<evidence type="ECO:0000313" key="1">
    <source>
        <dbReference type="EMBL" id="KAB2608782.1"/>
    </source>
</evidence>
<organism evidence="1 2">
    <name type="scientific">Pyrus ussuriensis x Pyrus communis</name>
    <dbReference type="NCBI Taxonomy" id="2448454"/>
    <lineage>
        <taxon>Eukaryota</taxon>
        <taxon>Viridiplantae</taxon>
        <taxon>Streptophyta</taxon>
        <taxon>Embryophyta</taxon>
        <taxon>Tracheophyta</taxon>
        <taxon>Spermatophyta</taxon>
        <taxon>Magnoliopsida</taxon>
        <taxon>eudicotyledons</taxon>
        <taxon>Gunneridae</taxon>
        <taxon>Pentapetalae</taxon>
        <taxon>rosids</taxon>
        <taxon>fabids</taxon>
        <taxon>Rosales</taxon>
        <taxon>Rosaceae</taxon>
        <taxon>Amygdaloideae</taxon>
        <taxon>Maleae</taxon>
        <taxon>Pyrus</taxon>
    </lineage>
</organism>
<dbReference type="Proteomes" id="UP000327157">
    <property type="component" value="Chromosome 14"/>
</dbReference>
<accession>A0A5N5G5Q7</accession>
<gene>
    <name evidence="1" type="ORF">D8674_011950</name>
</gene>
<reference evidence="2" key="2">
    <citation type="submission" date="2019-10" db="EMBL/GenBank/DDBJ databases">
        <title>A de novo genome assembly of a pear dwarfing rootstock.</title>
        <authorList>
            <person name="Wang F."/>
            <person name="Wang J."/>
            <person name="Li S."/>
            <person name="Zhang Y."/>
            <person name="Fang M."/>
            <person name="Ma L."/>
            <person name="Zhao Y."/>
            <person name="Jiang S."/>
        </authorList>
    </citation>
    <scope>NUCLEOTIDE SEQUENCE [LARGE SCALE GENOMIC DNA]</scope>
</reference>
<evidence type="ECO:0000313" key="2">
    <source>
        <dbReference type="Proteomes" id="UP000327157"/>
    </source>
</evidence>
<keyword evidence="2" id="KW-1185">Reference proteome</keyword>
<comment type="caution">
    <text evidence="1">The sequence shown here is derived from an EMBL/GenBank/DDBJ whole genome shotgun (WGS) entry which is preliminary data.</text>
</comment>
<reference evidence="1 2" key="3">
    <citation type="submission" date="2019-11" db="EMBL/GenBank/DDBJ databases">
        <title>A de novo genome assembly of a pear dwarfing rootstock.</title>
        <authorList>
            <person name="Wang F."/>
            <person name="Wang J."/>
            <person name="Li S."/>
            <person name="Zhang Y."/>
            <person name="Fang M."/>
            <person name="Ma L."/>
            <person name="Zhao Y."/>
            <person name="Jiang S."/>
        </authorList>
    </citation>
    <scope>NUCLEOTIDE SEQUENCE [LARGE SCALE GENOMIC DNA]</scope>
    <source>
        <strain evidence="1">S2</strain>
        <tissue evidence="1">Leaf</tissue>
    </source>
</reference>
<proteinExistence type="predicted"/>
<reference evidence="1 2" key="1">
    <citation type="submission" date="2019-09" db="EMBL/GenBank/DDBJ databases">
        <authorList>
            <person name="Ou C."/>
        </authorList>
    </citation>
    <scope>NUCLEOTIDE SEQUENCE [LARGE SCALE GENOMIC DNA]</scope>
    <source>
        <strain evidence="1">S2</strain>
        <tissue evidence="1">Leaf</tissue>
    </source>
</reference>
<dbReference type="AlphaFoldDB" id="A0A5N5G5Q7"/>
<dbReference type="EMBL" id="SMOL01000553">
    <property type="protein sequence ID" value="KAB2608782.1"/>
    <property type="molecule type" value="Genomic_DNA"/>
</dbReference>